<dbReference type="SUPFAM" id="SSF54862">
    <property type="entry name" value="4Fe-4S ferredoxins"/>
    <property type="match status" value="1"/>
</dbReference>
<keyword evidence="4" id="KW-0408">Iron</keyword>
<evidence type="ECO:0000313" key="6">
    <source>
        <dbReference type="EMBL" id="GAA4951712.1"/>
    </source>
</evidence>
<keyword evidence="5" id="KW-0411">Iron-sulfur</keyword>
<gene>
    <name evidence="6" type="ORF">GCM10025791_35340</name>
</gene>
<reference evidence="7" key="1">
    <citation type="journal article" date="2019" name="Int. J. Syst. Evol. Microbiol.">
        <title>The Global Catalogue of Microorganisms (GCM) 10K type strain sequencing project: providing services to taxonomists for standard genome sequencing and annotation.</title>
        <authorList>
            <consortium name="The Broad Institute Genomics Platform"/>
            <consortium name="The Broad Institute Genome Sequencing Center for Infectious Disease"/>
            <person name="Wu L."/>
            <person name="Ma J."/>
        </authorList>
    </citation>
    <scope>NUCLEOTIDE SEQUENCE [LARGE SCALE GENOMIC DNA]</scope>
    <source>
        <strain evidence="7">JCM 19134</strain>
    </source>
</reference>
<evidence type="ECO:0008006" key="8">
    <source>
        <dbReference type="Google" id="ProtNLM"/>
    </source>
</evidence>
<keyword evidence="2" id="KW-0479">Metal-binding</keyword>
<dbReference type="PANTHER" id="PTHR36923">
    <property type="entry name" value="FERREDOXIN"/>
    <property type="match status" value="1"/>
</dbReference>
<evidence type="ECO:0000256" key="5">
    <source>
        <dbReference type="ARBA" id="ARBA00023014"/>
    </source>
</evidence>
<dbReference type="Gene3D" id="3.30.70.20">
    <property type="match status" value="1"/>
</dbReference>
<dbReference type="GO" id="GO:0051536">
    <property type="term" value="F:iron-sulfur cluster binding"/>
    <property type="evidence" value="ECO:0007669"/>
    <property type="project" value="UniProtKB-KW"/>
</dbReference>
<comment type="caution">
    <text evidence="6">The sequence shown here is derived from an EMBL/GenBank/DDBJ whole genome shotgun (WGS) entry which is preliminary data.</text>
</comment>
<dbReference type="EMBL" id="BAABLX010000029">
    <property type="protein sequence ID" value="GAA4951712.1"/>
    <property type="molecule type" value="Genomic_DNA"/>
</dbReference>
<organism evidence="6 7">
    <name type="scientific">Halioxenophilus aromaticivorans</name>
    <dbReference type="NCBI Taxonomy" id="1306992"/>
    <lineage>
        <taxon>Bacteria</taxon>
        <taxon>Pseudomonadati</taxon>
        <taxon>Pseudomonadota</taxon>
        <taxon>Gammaproteobacteria</taxon>
        <taxon>Alteromonadales</taxon>
        <taxon>Alteromonadaceae</taxon>
        <taxon>Halioxenophilus</taxon>
    </lineage>
</organism>
<evidence type="ECO:0000256" key="3">
    <source>
        <dbReference type="ARBA" id="ARBA00022982"/>
    </source>
</evidence>
<evidence type="ECO:0000313" key="7">
    <source>
        <dbReference type="Proteomes" id="UP001409585"/>
    </source>
</evidence>
<keyword evidence="1" id="KW-0813">Transport</keyword>
<keyword evidence="7" id="KW-1185">Reference proteome</keyword>
<dbReference type="PANTHER" id="PTHR36923:SF3">
    <property type="entry name" value="FERREDOXIN"/>
    <property type="match status" value="1"/>
</dbReference>
<sequence>MSSIASQSEKKRYTVTADIPNCCGYGLCSSLCPEVYRLDENGIVYLATDTIDESLFEAAQEGAESCPAEVLQVTLIEE</sequence>
<dbReference type="AlphaFoldDB" id="A0AAV3U625"/>
<accession>A0AAV3U625</accession>
<dbReference type="GO" id="GO:0046872">
    <property type="term" value="F:metal ion binding"/>
    <property type="evidence" value="ECO:0007669"/>
    <property type="project" value="UniProtKB-KW"/>
</dbReference>
<evidence type="ECO:0000256" key="4">
    <source>
        <dbReference type="ARBA" id="ARBA00023004"/>
    </source>
</evidence>
<evidence type="ECO:0000256" key="1">
    <source>
        <dbReference type="ARBA" id="ARBA00022448"/>
    </source>
</evidence>
<dbReference type="InterPro" id="IPR051269">
    <property type="entry name" value="Fe-S_cluster_ET"/>
</dbReference>
<proteinExistence type="predicted"/>
<dbReference type="RefSeq" id="WP_345425529.1">
    <property type="nucleotide sequence ID" value="NZ_AP031496.1"/>
</dbReference>
<keyword evidence="3" id="KW-0249">Electron transport</keyword>
<dbReference type="Pfam" id="PF13459">
    <property type="entry name" value="Fer4_15"/>
    <property type="match status" value="1"/>
</dbReference>
<protein>
    <recommendedName>
        <fullName evidence="8">Ferredoxin</fullName>
    </recommendedName>
</protein>
<dbReference type="Proteomes" id="UP001409585">
    <property type="component" value="Unassembled WGS sequence"/>
</dbReference>
<evidence type="ECO:0000256" key="2">
    <source>
        <dbReference type="ARBA" id="ARBA00022723"/>
    </source>
</evidence>
<name>A0AAV3U625_9ALTE</name>